<evidence type="ECO:0000313" key="1">
    <source>
        <dbReference type="EMBL" id="BAQ18066.1"/>
    </source>
</evidence>
<dbReference type="HOGENOM" id="CLU_3312553_0_0_5"/>
<organism evidence="1 2">
    <name type="scientific">Methyloceanibacter caenitepidi</name>
    <dbReference type="NCBI Taxonomy" id="1384459"/>
    <lineage>
        <taxon>Bacteria</taxon>
        <taxon>Pseudomonadati</taxon>
        <taxon>Pseudomonadota</taxon>
        <taxon>Alphaproteobacteria</taxon>
        <taxon>Hyphomicrobiales</taxon>
        <taxon>Hyphomicrobiaceae</taxon>
        <taxon>Methyloceanibacter</taxon>
    </lineage>
</organism>
<dbReference type="Proteomes" id="UP000031643">
    <property type="component" value="Chromosome"/>
</dbReference>
<evidence type="ECO:0008006" key="3">
    <source>
        <dbReference type="Google" id="ProtNLM"/>
    </source>
</evidence>
<accession>A0A0A8K5K1</accession>
<proteinExistence type="predicted"/>
<keyword evidence="2" id="KW-1185">Reference proteome</keyword>
<reference evidence="1 2" key="1">
    <citation type="submission" date="2014-09" db="EMBL/GenBank/DDBJ databases">
        <title>Genome sequencing of Methyloceanibacter caenitepidi Gela4.</title>
        <authorList>
            <person name="Takeuchi M."/>
            <person name="Susumu S."/>
            <person name="Kamagata Y."/>
            <person name="Oshima K."/>
            <person name="Hattori M."/>
            <person name="Iwasaki W."/>
        </authorList>
    </citation>
    <scope>NUCLEOTIDE SEQUENCE [LARGE SCALE GENOMIC DNA]</scope>
    <source>
        <strain evidence="1 2">Gela4</strain>
    </source>
</reference>
<name>A0A0A8K5K1_9HYPH</name>
<sequence length="39" mass="4105">MRTIIALAVISATLALGGCFHMHQSAVVTELPPAPVPYK</sequence>
<dbReference type="PROSITE" id="PS51257">
    <property type="entry name" value="PROKAR_LIPOPROTEIN"/>
    <property type="match status" value="1"/>
</dbReference>
<dbReference type="KEGG" id="mcg:GL4_2632"/>
<dbReference type="EMBL" id="AP014648">
    <property type="protein sequence ID" value="BAQ18066.1"/>
    <property type="molecule type" value="Genomic_DNA"/>
</dbReference>
<evidence type="ECO:0000313" key="2">
    <source>
        <dbReference type="Proteomes" id="UP000031643"/>
    </source>
</evidence>
<dbReference type="AlphaFoldDB" id="A0A0A8K5K1"/>
<protein>
    <recommendedName>
        <fullName evidence="3">Lipoprotein</fullName>
    </recommendedName>
</protein>
<gene>
    <name evidence="1" type="ORF">GL4_2632</name>
</gene>